<dbReference type="InterPro" id="IPR051606">
    <property type="entry name" value="Polyketide_Oxido-like"/>
</dbReference>
<dbReference type="InterPro" id="IPR036291">
    <property type="entry name" value="NAD(P)-bd_dom_sf"/>
</dbReference>
<name>A0A7X6N046_9LACO</name>
<evidence type="ECO:0000313" key="3">
    <source>
        <dbReference type="Proteomes" id="UP000549765"/>
    </source>
</evidence>
<evidence type="ECO:0000313" key="2">
    <source>
        <dbReference type="EMBL" id="NKZ23353.1"/>
    </source>
</evidence>
<comment type="caution">
    <text evidence="2">The sequence shown here is derived from an EMBL/GenBank/DDBJ whole genome shotgun (WGS) entry which is preliminary data.</text>
</comment>
<dbReference type="AlphaFoldDB" id="A0A7X6N046"/>
<reference evidence="2 3" key="1">
    <citation type="submission" date="2020-04" db="EMBL/GenBank/DDBJ databases">
        <title>MicrobeNet Type strains.</title>
        <authorList>
            <person name="Nicholson A.C."/>
        </authorList>
    </citation>
    <scope>NUCLEOTIDE SEQUENCE [LARGE SCALE GENOMIC DNA]</scope>
    <source>
        <strain evidence="2 3">CCUG 61472</strain>
    </source>
</reference>
<gene>
    <name evidence="2" type="ORF">HF964_00785</name>
</gene>
<dbReference type="EMBL" id="JAAXPN010000001">
    <property type="protein sequence ID" value="NKZ23353.1"/>
    <property type="molecule type" value="Genomic_DNA"/>
</dbReference>
<evidence type="ECO:0000259" key="1">
    <source>
        <dbReference type="Pfam" id="PF13460"/>
    </source>
</evidence>
<dbReference type="PANTHER" id="PTHR43355">
    <property type="entry name" value="FLAVIN REDUCTASE (NADPH)"/>
    <property type="match status" value="1"/>
</dbReference>
<organism evidence="2 3">
    <name type="scientific">Periweissella fabalis</name>
    <dbReference type="NCBI Taxonomy" id="1070421"/>
    <lineage>
        <taxon>Bacteria</taxon>
        <taxon>Bacillati</taxon>
        <taxon>Bacillota</taxon>
        <taxon>Bacilli</taxon>
        <taxon>Lactobacillales</taxon>
        <taxon>Lactobacillaceae</taxon>
        <taxon>Periweissella</taxon>
    </lineage>
</organism>
<dbReference type="RefSeq" id="WP_168721151.1">
    <property type="nucleotide sequence ID" value="NZ_JAAXPN010000001.1"/>
</dbReference>
<accession>A0A7X6N046</accession>
<proteinExistence type="predicted"/>
<dbReference type="Proteomes" id="UP000549765">
    <property type="component" value="Unassembled WGS sequence"/>
</dbReference>
<dbReference type="Pfam" id="PF13460">
    <property type="entry name" value="NAD_binding_10"/>
    <property type="match status" value="1"/>
</dbReference>
<protein>
    <submittedName>
        <fullName evidence="2">NAD(P)H-binding protein</fullName>
    </submittedName>
</protein>
<dbReference type="SUPFAM" id="SSF51735">
    <property type="entry name" value="NAD(P)-binding Rossmann-fold domains"/>
    <property type="match status" value="1"/>
</dbReference>
<dbReference type="GO" id="GO:0016646">
    <property type="term" value="F:oxidoreductase activity, acting on the CH-NH group of donors, NAD or NADP as acceptor"/>
    <property type="evidence" value="ECO:0007669"/>
    <property type="project" value="TreeGrafter"/>
</dbReference>
<sequence>MKILIIGATGMAGSALTKLAHEHGHMVVANGRDEAKLAQLAHENPGIELLAQDAFTLTKDQLMAYDVVINAFATAPTTAYLHIDLAAHLVHELRGENMPRVAFILGAGSLKHGDHLVVDEILADESTLPWRAVPQAQLVELDLLRSVDNVNWVGFSPAQLFTAGPASDKPLHGTDDVLFNTNGESVTTSGTMAIAILAELEQPTTTRGRLTVANG</sequence>
<dbReference type="InterPro" id="IPR016040">
    <property type="entry name" value="NAD(P)-bd_dom"/>
</dbReference>
<keyword evidence="3" id="KW-1185">Reference proteome</keyword>
<dbReference type="Gene3D" id="3.40.50.720">
    <property type="entry name" value="NAD(P)-binding Rossmann-like Domain"/>
    <property type="match status" value="1"/>
</dbReference>
<feature type="domain" description="NAD(P)-binding" evidence="1">
    <location>
        <begin position="7"/>
        <end position="178"/>
    </location>
</feature>
<dbReference type="PANTHER" id="PTHR43355:SF2">
    <property type="entry name" value="FLAVIN REDUCTASE (NADPH)"/>
    <property type="match status" value="1"/>
</dbReference>